<protein>
    <submittedName>
        <fullName evidence="4">AMP-dependent synthetase/ligase</fullName>
    </submittedName>
</protein>
<keyword evidence="1" id="KW-0596">Phosphopantetheine</keyword>
<sequence length="410" mass="45734">MPEQTTEPPQSRLRVWRNGATVPAPIEECLQDVVSRTVKSQPDAPAVHAWDGEFTYAKLDELASRLAYRIVNRHGGVRSVYVMFDKSAWASVAVLGAVKAGKPFIFLDHRVVEQRLQNKMPIAEDALILVSERFKTLATYISRHEGVILVDRGIEHDSGPLLPDDAIKRDPSAVAYLAFSSQRTGSRCCPISHINICSALHYQTPYLGFKKDSRVYDLAAYNSDVPPFGVDIAIHNMFATWSTGGCLCVPRQDEMHDLASSMSRMNATLVQLPPKACRAISPDTVPSLKTLVVVGNLQGSDDIEHWWQKVQIIRANGPIECTAYAAINYEHRSLYELHSLGFPKGANIWICSPRGLLVPWGHEGEILIEGPIVGRGYLNNPELTRKRFIRNIKWLENGAYGIEGEEEHDI</sequence>
<keyword evidence="5" id="KW-1185">Reference proteome</keyword>
<dbReference type="Gene3D" id="3.40.50.12780">
    <property type="entry name" value="N-terminal domain of ligase-like"/>
    <property type="match status" value="1"/>
</dbReference>
<accession>A0A168BAE5</accession>
<dbReference type="SUPFAM" id="SSF56801">
    <property type="entry name" value="Acetyl-CoA synthetase-like"/>
    <property type="match status" value="1"/>
</dbReference>
<dbReference type="GO" id="GO:0043041">
    <property type="term" value="P:amino acid activation for nonribosomal peptide biosynthetic process"/>
    <property type="evidence" value="ECO:0007669"/>
    <property type="project" value="TreeGrafter"/>
</dbReference>
<dbReference type="InterPro" id="IPR000873">
    <property type="entry name" value="AMP-dep_synth/lig_dom"/>
</dbReference>
<keyword evidence="2" id="KW-0597">Phosphoprotein</keyword>
<dbReference type="PANTHER" id="PTHR45527:SF1">
    <property type="entry name" value="FATTY ACID SYNTHASE"/>
    <property type="match status" value="1"/>
</dbReference>
<dbReference type="OrthoDB" id="416786at2759"/>
<evidence type="ECO:0000259" key="3">
    <source>
        <dbReference type="Pfam" id="PF00501"/>
    </source>
</evidence>
<comment type="caution">
    <text evidence="4">The sequence shown here is derived from an EMBL/GenBank/DDBJ whole genome shotgun (WGS) entry which is preliminary data.</text>
</comment>
<name>A0A168BAE5_9EURO</name>
<evidence type="ECO:0000313" key="5">
    <source>
        <dbReference type="Proteomes" id="UP000242877"/>
    </source>
</evidence>
<dbReference type="Proteomes" id="UP000242877">
    <property type="component" value="Unassembled WGS sequence"/>
</dbReference>
<evidence type="ECO:0000256" key="1">
    <source>
        <dbReference type="ARBA" id="ARBA00022450"/>
    </source>
</evidence>
<keyword evidence="4" id="KW-0436">Ligase</keyword>
<evidence type="ECO:0000313" key="4">
    <source>
        <dbReference type="EMBL" id="KZZ95028.1"/>
    </source>
</evidence>
<dbReference type="AlphaFoldDB" id="A0A168BAE5"/>
<gene>
    <name evidence="4" type="ORF">AAP_01516</name>
</gene>
<dbReference type="GO" id="GO:0031177">
    <property type="term" value="F:phosphopantetheine binding"/>
    <property type="evidence" value="ECO:0007669"/>
    <property type="project" value="TreeGrafter"/>
</dbReference>
<dbReference type="EMBL" id="AZGZ01000005">
    <property type="protein sequence ID" value="KZZ95028.1"/>
    <property type="molecule type" value="Genomic_DNA"/>
</dbReference>
<dbReference type="GO" id="GO:0005737">
    <property type="term" value="C:cytoplasm"/>
    <property type="evidence" value="ECO:0007669"/>
    <property type="project" value="TreeGrafter"/>
</dbReference>
<evidence type="ECO:0000256" key="2">
    <source>
        <dbReference type="ARBA" id="ARBA00022553"/>
    </source>
</evidence>
<reference evidence="4 5" key="1">
    <citation type="journal article" date="2016" name="Genome Biol. Evol.">
        <title>Divergent and convergent evolution of fungal pathogenicity.</title>
        <authorList>
            <person name="Shang Y."/>
            <person name="Xiao G."/>
            <person name="Zheng P."/>
            <person name="Cen K."/>
            <person name="Zhan S."/>
            <person name="Wang C."/>
        </authorList>
    </citation>
    <scope>NUCLEOTIDE SEQUENCE [LARGE SCALE GENOMIC DNA]</scope>
    <source>
        <strain evidence="4 5">ARSEF 7405</strain>
    </source>
</reference>
<dbReference type="PANTHER" id="PTHR45527">
    <property type="entry name" value="NONRIBOSOMAL PEPTIDE SYNTHETASE"/>
    <property type="match status" value="1"/>
</dbReference>
<dbReference type="GO" id="GO:0044550">
    <property type="term" value="P:secondary metabolite biosynthetic process"/>
    <property type="evidence" value="ECO:0007669"/>
    <property type="project" value="TreeGrafter"/>
</dbReference>
<dbReference type="GO" id="GO:0016874">
    <property type="term" value="F:ligase activity"/>
    <property type="evidence" value="ECO:0007669"/>
    <property type="project" value="UniProtKB-KW"/>
</dbReference>
<dbReference type="Pfam" id="PF00501">
    <property type="entry name" value="AMP-binding"/>
    <property type="match status" value="1"/>
</dbReference>
<dbReference type="VEuPathDB" id="FungiDB:AAP_01516"/>
<feature type="domain" description="AMP-dependent synthetase/ligase" evidence="3">
    <location>
        <begin position="36"/>
        <end position="378"/>
    </location>
</feature>
<proteinExistence type="predicted"/>
<dbReference type="InterPro" id="IPR042099">
    <property type="entry name" value="ANL_N_sf"/>
</dbReference>
<organism evidence="4 5">
    <name type="scientific">Ascosphaera apis ARSEF 7405</name>
    <dbReference type="NCBI Taxonomy" id="392613"/>
    <lineage>
        <taxon>Eukaryota</taxon>
        <taxon>Fungi</taxon>
        <taxon>Dikarya</taxon>
        <taxon>Ascomycota</taxon>
        <taxon>Pezizomycotina</taxon>
        <taxon>Eurotiomycetes</taxon>
        <taxon>Eurotiomycetidae</taxon>
        <taxon>Onygenales</taxon>
        <taxon>Ascosphaeraceae</taxon>
        <taxon>Ascosphaera</taxon>
    </lineage>
</organism>